<feature type="signal peptide" evidence="1">
    <location>
        <begin position="1"/>
        <end position="16"/>
    </location>
</feature>
<proteinExistence type="predicted"/>
<protein>
    <recommendedName>
        <fullName evidence="4">Reverse transcriptase Ty1/copia-type domain-containing protein</fullName>
    </recommendedName>
</protein>
<dbReference type="EMBL" id="CAKMRJ010001112">
    <property type="protein sequence ID" value="CAH1423616.1"/>
    <property type="molecule type" value="Genomic_DNA"/>
</dbReference>
<comment type="caution">
    <text evidence="2">The sequence shown here is derived from an EMBL/GenBank/DDBJ whole genome shotgun (WGS) entry which is preliminary data.</text>
</comment>
<dbReference type="Proteomes" id="UP001157418">
    <property type="component" value="Unassembled WGS sequence"/>
</dbReference>
<accession>A0AAU9MDI9</accession>
<dbReference type="InterPro" id="IPR043502">
    <property type="entry name" value="DNA/RNA_pol_sf"/>
</dbReference>
<keyword evidence="1" id="KW-0732">Signal</keyword>
<name>A0AAU9MDI9_9ASTR</name>
<dbReference type="CDD" id="cd09272">
    <property type="entry name" value="RNase_HI_RT_Ty1"/>
    <property type="match status" value="1"/>
</dbReference>
<dbReference type="AlphaFoldDB" id="A0AAU9MDI9"/>
<reference evidence="2 3" key="1">
    <citation type="submission" date="2022-01" db="EMBL/GenBank/DDBJ databases">
        <authorList>
            <person name="Xiong W."/>
            <person name="Schranz E."/>
        </authorList>
    </citation>
    <scope>NUCLEOTIDE SEQUENCE [LARGE SCALE GENOMIC DNA]</scope>
</reference>
<keyword evidence="3" id="KW-1185">Reference proteome</keyword>
<organism evidence="2 3">
    <name type="scientific">Lactuca virosa</name>
    <dbReference type="NCBI Taxonomy" id="75947"/>
    <lineage>
        <taxon>Eukaryota</taxon>
        <taxon>Viridiplantae</taxon>
        <taxon>Streptophyta</taxon>
        <taxon>Embryophyta</taxon>
        <taxon>Tracheophyta</taxon>
        <taxon>Spermatophyta</taxon>
        <taxon>Magnoliopsida</taxon>
        <taxon>eudicotyledons</taxon>
        <taxon>Gunneridae</taxon>
        <taxon>Pentapetalae</taxon>
        <taxon>asterids</taxon>
        <taxon>campanulids</taxon>
        <taxon>Asterales</taxon>
        <taxon>Asteraceae</taxon>
        <taxon>Cichorioideae</taxon>
        <taxon>Cichorieae</taxon>
        <taxon>Lactucinae</taxon>
        <taxon>Lactuca</taxon>
    </lineage>
</organism>
<gene>
    <name evidence="2" type="ORF">LVIROSA_LOCUS10890</name>
</gene>
<dbReference type="PANTHER" id="PTHR11439:SF450">
    <property type="entry name" value="REVERSE TRANSCRIPTASE TY1_COPIA-TYPE DOMAIN-CONTAINING PROTEIN"/>
    <property type="match status" value="1"/>
</dbReference>
<dbReference type="SUPFAM" id="SSF56672">
    <property type="entry name" value="DNA/RNA polymerases"/>
    <property type="match status" value="1"/>
</dbReference>
<evidence type="ECO:0008006" key="4">
    <source>
        <dbReference type="Google" id="ProtNLM"/>
    </source>
</evidence>
<sequence>MAWMVTTQLCLSQILTLEDGAPRDDPTPYRKLVGLLQYVDFTRLNISFAVNRLSQFMHSPSQIHWKALKRLFWYLKGTLYHGLFLNKKSPFELTDFSDSDWGGVTIAGHSTTAYIVYLGSNITSWKSARQKSMPRSSTEAEYKSIADIAAELSWVQNLLQELGLSLEAPPCLYCDNTGVTYLCANHVYHSRMKRVALDYHFVREK</sequence>
<evidence type="ECO:0000313" key="3">
    <source>
        <dbReference type="Proteomes" id="UP001157418"/>
    </source>
</evidence>
<dbReference type="PANTHER" id="PTHR11439">
    <property type="entry name" value="GAG-POL-RELATED RETROTRANSPOSON"/>
    <property type="match status" value="1"/>
</dbReference>
<evidence type="ECO:0000313" key="2">
    <source>
        <dbReference type="EMBL" id="CAH1423616.1"/>
    </source>
</evidence>
<evidence type="ECO:0000256" key="1">
    <source>
        <dbReference type="SAM" id="SignalP"/>
    </source>
</evidence>
<feature type="chain" id="PRO_5043672846" description="Reverse transcriptase Ty1/copia-type domain-containing protein" evidence="1">
    <location>
        <begin position="17"/>
        <end position="205"/>
    </location>
</feature>